<dbReference type="Proteomes" id="UP001161388">
    <property type="component" value="Unassembled WGS sequence"/>
</dbReference>
<comment type="caution">
    <text evidence="2">The sequence shown here is derived from an EMBL/GenBank/DDBJ whole genome shotgun (WGS) entry which is preliminary data.</text>
</comment>
<proteinExistence type="predicted"/>
<keyword evidence="1" id="KW-0812">Transmembrane</keyword>
<accession>A0ABQ5VQ09</accession>
<feature type="transmembrane region" description="Helical" evidence="1">
    <location>
        <begin position="119"/>
        <end position="138"/>
    </location>
</feature>
<organism evidence="2 3">
    <name type="scientific">Sulfitobacter pacificus</name>
    <dbReference type="NCBI Taxonomy" id="1499314"/>
    <lineage>
        <taxon>Bacteria</taxon>
        <taxon>Pseudomonadati</taxon>
        <taxon>Pseudomonadota</taxon>
        <taxon>Alphaproteobacteria</taxon>
        <taxon>Rhodobacterales</taxon>
        <taxon>Roseobacteraceae</taxon>
        <taxon>Sulfitobacter</taxon>
    </lineage>
</organism>
<keyword evidence="1" id="KW-0472">Membrane</keyword>
<keyword evidence="3" id="KW-1185">Reference proteome</keyword>
<reference evidence="2" key="2">
    <citation type="submission" date="2023-01" db="EMBL/GenBank/DDBJ databases">
        <title>Draft genome sequence of Sulfitobacter pacificus strain NBRC 109915.</title>
        <authorList>
            <person name="Sun Q."/>
            <person name="Mori K."/>
        </authorList>
    </citation>
    <scope>NUCLEOTIDE SEQUENCE</scope>
    <source>
        <strain evidence="2">NBRC 109915</strain>
    </source>
</reference>
<gene>
    <name evidence="2" type="ORF">GCM10007927_41200</name>
</gene>
<reference evidence="2" key="1">
    <citation type="journal article" date="2014" name="Int. J. Syst. Evol. Microbiol.">
        <title>Complete genome of a new Firmicutes species belonging to the dominant human colonic microbiota ('Ruminococcus bicirculans') reveals two chromosomes and a selective capacity to utilize plant glucans.</title>
        <authorList>
            <consortium name="NISC Comparative Sequencing Program"/>
            <person name="Wegmann U."/>
            <person name="Louis P."/>
            <person name="Goesmann A."/>
            <person name="Henrissat B."/>
            <person name="Duncan S.H."/>
            <person name="Flint H.J."/>
        </authorList>
    </citation>
    <scope>NUCLEOTIDE SEQUENCE</scope>
    <source>
        <strain evidence="2">NBRC 109915</strain>
    </source>
</reference>
<protein>
    <submittedName>
        <fullName evidence="2">Uncharacterized protein</fullName>
    </submittedName>
</protein>
<keyword evidence="1" id="KW-1133">Transmembrane helix</keyword>
<feature type="transmembrane region" description="Helical" evidence="1">
    <location>
        <begin position="34"/>
        <end position="59"/>
    </location>
</feature>
<evidence type="ECO:0000313" key="2">
    <source>
        <dbReference type="EMBL" id="GLQ29316.1"/>
    </source>
</evidence>
<name>A0ABQ5VQ09_9RHOB</name>
<evidence type="ECO:0000256" key="1">
    <source>
        <dbReference type="SAM" id="Phobius"/>
    </source>
</evidence>
<dbReference type="EMBL" id="BSNL01000021">
    <property type="protein sequence ID" value="GLQ29316.1"/>
    <property type="molecule type" value="Genomic_DNA"/>
</dbReference>
<sequence length="139" mass="16234">MIYLVNIFTFLTLLMTVIHTYFHAKMDYVLGSEFAVLLAPLVYLPMVLALPVVVLFNFYPRMVVNRLYLKSIRQRKQWLADKMAESDESEFAKHKHSIDYEKYLTEEFRYRQRVALSELPVALTITVALIVTIARVLAS</sequence>
<feature type="transmembrane region" description="Helical" evidence="1">
    <location>
        <begin position="5"/>
        <end position="22"/>
    </location>
</feature>
<evidence type="ECO:0000313" key="3">
    <source>
        <dbReference type="Proteomes" id="UP001161388"/>
    </source>
</evidence>